<evidence type="ECO:0000313" key="3">
    <source>
        <dbReference type="EMBL" id="ROO86720.1"/>
    </source>
</evidence>
<proteinExistence type="predicted"/>
<gene>
    <name evidence="3" type="ORF">EDD29_4298</name>
</gene>
<keyword evidence="3" id="KW-0808">Transferase</keyword>
<dbReference type="InterPro" id="IPR038740">
    <property type="entry name" value="BioF2-like_GNAT_dom"/>
</dbReference>
<feature type="region of interest" description="Disordered" evidence="1">
    <location>
        <begin position="324"/>
        <end position="348"/>
    </location>
</feature>
<dbReference type="GO" id="GO:0016740">
    <property type="term" value="F:transferase activity"/>
    <property type="evidence" value="ECO:0007669"/>
    <property type="project" value="UniProtKB-KW"/>
</dbReference>
<reference evidence="3 4" key="1">
    <citation type="submission" date="2018-11" db="EMBL/GenBank/DDBJ databases">
        <title>Sequencing the genomes of 1000 actinobacteria strains.</title>
        <authorList>
            <person name="Klenk H.-P."/>
        </authorList>
    </citation>
    <scope>NUCLEOTIDE SEQUENCE [LARGE SCALE GENOMIC DNA]</scope>
    <source>
        <strain evidence="3 4">DSM 44254</strain>
    </source>
</reference>
<accession>A0A3N1CZK3</accession>
<evidence type="ECO:0000259" key="2">
    <source>
        <dbReference type="Pfam" id="PF13480"/>
    </source>
</evidence>
<dbReference type="SUPFAM" id="SSF55729">
    <property type="entry name" value="Acyl-CoA N-acyltransferases (Nat)"/>
    <property type="match status" value="1"/>
</dbReference>
<dbReference type="Pfam" id="PF13480">
    <property type="entry name" value="Acetyltransf_6"/>
    <property type="match status" value="1"/>
</dbReference>
<name>A0A3N1CZK3_9ACTN</name>
<evidence type="ECO:0000313" key="4">
    <source>
        <dbReference type="Proteomes" id="UP000272400"/>
    </source>
</evidence>
<organism evidence="3 4">
    <name type="scientific">Actinocorallia herbida</name>
    <dbReference type="NCBI Taxonomy" id="58109"/>
    <lineage>
        <taxon>Bacteria</taxon>
        <taxon>Bacillati</taxon>
        <taxon>Actinomycetota</taxon>
        <taxon>Actinomycetes</taxon>
        <taxon>Streptosporangiales</taxon>
        <taxon>Thermomonosporaceae</taxon>
        <taxon>Actinocorallia</taxon>
    </lineage>
</organism>
<dbReference type="AlphaFoldDB" id="A0A3N1CZK3"/>
<protein>
    <submittedName>
        <fullName evidence="3">Acetyltransferase (GNAT) family protein</fullName>
    </submittedName>
</protein>
<dbReference type="OrthoDB" id="4324843at2"/>
<dbReference type="EMBL" id="RJKE01000001">
    <property type="protein sequence ID" value="ROO86720.1"/>
    <property type="molecule type" value="Genomic_DNA"/>
</dbReference>
<feature type="domain" description="BioF2-like acetyltransferase" evidence="2">
    <location>
        <begin position="167"/>
        <end position="296"/>
    </location>
</feature>
<sequence length="348" mass="38102">MTGAERTAPASARTGTIQVAALEDLSPARVQRWQDAYERTGVRVQQSPAYARALSAAGSRILVATGDDVVAAFTRGPAMCSAVGADEPLLGTTEPCAARLVPVVAAVRRATGLPVYLPLVDDRYAEVSGHGEFACWDRPPNSLIDWTRQGLDLRDRVRERGTSQPDRKRRLVERDGLVLDHGTTGEAAARDMLAVDDRSWKAARGQSMRERGDQAALYGGLVRDGVVGVTFLRDGGAPVAFRLDSRAGDRLTCLKWSYDESYRRYSPGLYLLTEGLVRQWGDRGLRVVDLFGGPDTVKDLLHTHRVPRIDVWCGDPELGAAQARDRRALDERTGRARDGGRGLRHAFE</sequence>
<comment type="caution">
    <text evidence="3">The sequence shown here is derived from an EMBL/GenBank/DDBJ whole genome shotgun (WGS) entry which is preliminary data.</text>
</comment>
<evidence type="ECO:0000256" key="1">
    <source>
        <dbReference type="SAM" id="MobiDB-lite"/>
    </source>
</evidence>
<dbReference type="Proteomes" id="UP000272400">
    <property type="component" value="Unassembled WGS sequence"/>
</dbReference>
<keyword evidence="4" id="KW-1185">Reference proteome</keyword>
<dbReference type="InterPro" id="IPR016181">
    <property type="entry name" value="Acyl_CoA_acyltransferase"/>
</dbReference>